<dbReference type="STRING" id="981085.W9RV95"/>
<dbReference type="EMBL" id="KE345160">
    <property type="protein sequence ID" value="EXB94483.1"/>
    <property type="molecule type" value="Genomic_DNA"/>
</dbReference>
<feature type="compositionally biased region" description="Polar residues" evidence="1">
    <location>
        <begin position="168"/>
        <end position="186"/>
    </location>
</feature>
<organism evidence="2 3">
    <name type="scientific">Morus notabilis</name>
    <dbReference type="NCBI Taxonomy" id="981085"/>
    <lineage>
        <taxon>Eukaryota</taxon>
        <taxon>Viridiplantae</taxon>
        <taxon>Streptophyta</taxon>
        <taxon>Embryophyta</taxon>
        <taxon>Tracheophyta</taxon>
        <taxon>Spermatophyta</taxon>
        <taxon>Magnoliopsida</taxon>
        <taxon>eudicotyledons</taxon>
        <taxon>Gunneridae</taxon>
        <taxon>Pentapetalae</taxon>
        <taxon>rosids</taxon>
        <taxon>fabids</taxon>
        <taxon>Rosales</taxon>
        <taxon>Moraceae</taxon>
        <taxon>Moreae</taxon>
        <taxon>Morus</taxon>
    </lineage>
</organism>
<evidence type="ECO:0000313" key="3">
    <source>
        <dbReference type="Proteomes" id="UP000030645"/>
    </source>
</evidence>
<accession>W9RV95</accession>
<feature type="compositionally biased region" description="Pro residues" evidence="1">
    <location>
        <begin position="201"/>
        <end position="213"/>
    </location>
</feature>
<dbReference type="Proteomes" id="UP000030645">
    <property type="component" value="Unassembled WGS sequence"/>
</dbReference>
<proteinExistence type="predicted"/>
<feature type="compositionally biased region" description="Low complexity" evidence="1">
    <location>
        <begin position="214"/>
        <end position="227"/>
    </location>
</feature>
<keyword evidence="3" id="KW-1185">Reference proteome</keyword>
<feature type="region of interest" description="Disordered" evidence="1">
    <location>
        <begin position="196"/>
        <end position="308"/>
    </location>
</feature>
<protein>
    <submittedName>
        <fullName evidence="2">Uncharacterized protein</fullName>
    </submittedName>
</protein>
<evidence type="ECO:0000313" key="2">
    <source>
        <dbReference type="EMBL" id="EXB94483.1"/>
    </source>
</evidence>
<evidence type="ECO:0000256" key="1">
    <source>
        <dbReference type="SAM" id="MobiDB-lite"/>
    </source>
</evidence>
<feature type="region of interest" description="Disordered" evidence="1">
    <location>
        <begin position="1"/>
        <end position="32"/>
    </location>
</feature>
<feature type="region of interest" description="Disordered" evidence="1">
    <location>
        <begin position="168"/>
        <end position="187"/>
    </location>
</feature>
<dbReference type="eggNOG" id="ENOG502QTMB">
    <property type="taxonomic scope" value="Eukaryota"/>
</dbReference>
<reference evidence="3" key="1">
    <citation type="submission" date="2013-01" db="EMBL/GenBank/DDBJ databases">
        <title>Draft Genome Sequence of a Mulberry Tree, Morus notabilis C.K. Schneid.</title>
        <authorList>
            <person name="He N."/>
            <person name="Zhao S."/>
        </authorList>
    </citation>
    <scope>NUCLEOTIDE SEQUENCE</scope>
</reference>
<dbReference type="AlphaFoldDB" id="W9RV95"/>
<name>W9RV95_9ROSA</name>
<sequence length="340" mass="37765">MEIRRFNDSQSSRDKSKQKKMTIAAESRRKAEHVPDITDFMNDMFFGTVKSDTDHKKAYNFTGIDQTVVMNEDEELDENSSRRSISSRMTEEWLDEARRLVASSPSRCESPSRLVGSPRFAAAAQGTALSPSSLDRRDPLSRSARRYRAVESFSGEIISKSARHTLNKSESFTSHVPPDNFSSELSSAAADHKWFSNILKPPNPDTPTPPSPQPQSQKQPPTLSRRQSLSRKSRFQADPSSPRPQAIPAATDRNFPGPNLLTDPHLLSPPKNLVESANRRSIRSSTCSVEKIVSKPKPNGASSDLGVNGFLRERRTKLRKLYNGESDAKAKIVLSGPSNS</sequence>
<gene>
    <name evidence="2" type="ORF">L484_018984</name>
</gene>
<feature type="compositionally biased region" description="Basic and acidic residues" evidence="1">
    <location>
        <begin position="1"/>
        <end position="15"/>
    </location>
</feature>